<feature type="domain" description="Thioredoxin" evidence="2">
    <location>
        <begin position="53"/>
        <end position="193"/>
    </location>
</feature>
<dbReference type="Proteomes" id="UP000295210">
    <property type="component" value="Unassembled WGS sequence"/>
</dbReference>
<dbReference type="GO" id="GO:0016209">
    <property type="term" value="F:antioxidant activity"/>
    <property type="evidence" value="ECO:0007669"/>
    <property type="project" value="InterPro"/>
</dbReference>
<dbReference type="PANTHER" id="PTHR42852:SF18">
    <property type="entry name" value="CHROMOSOME UNDETERMINED SCAFFOLD_47, WHOLE GENOME SHOTGUN SEQUENCE"/>
    <property type="match status" value="1"/>
</dbReference>
<dbReference type="SUPFAM" id="SSF52833">
    <property type="entry name" value="Thioredoxin-like"/>
    <property type="match status" value="1"/>
</dbReference>
<comment type="caution">
    <text evidence="3">The sequence shown here is derived from an EMBL/GenBank/DDBJ whole genome shotgun (WGS) entry which is preliminary data.</text>
</comment>
<dbReference type="CDD" id="cd02966">
    <property type="entry name" value="TlpA_like_family"/>
    <property type="match status" value="1"/>
</dbReference>
<dbReference type="AlphaFoldDB" id="A0A4R1LDQ1"/>
<keyword evidence="1" id="KW-0676">Redox-active center</keyword>
<evidence type="ECO:0000313" key="3">
    <source>
        <dbReference type="EMBL" id="TCK75660.1"/>
    </source>
</evidence>
<keyword evidence="4" id="KW-1185">Reference proteome</keyword>
<dbReference type="OrthoDB" id="25753at2"/>
<dbReference type="PROSITE" id="PS00194">
    <property type="entry name" value="THIOREDOXIN_1"/>
    <property type="match status" value="1"/>
</dbReference>
<reference evidence="3 4" key="1">
    <citation type="submission" date="2019-03" db="EMBL/GenBank/DDBJ databases">
        <title>Genomic Encyclopedia of Type Strains, Phase IV (KMG-IV): sequencing the most valuable type-strain genomes for metagenomic binning, comparative biology and taxonomic classification.</title>
        <authorList>
            <person name="Goeker M."/>
        </authorList>
    </citation>
    <scope>NUCLEOTIDE SEQUENCE [LARGE SCALE GENOMIC DNA]</scope>
    <source>
        <strain evidence="3 4">DSM 103428</strain>
    </source>
</reference>
<dbReference type="RefSeq" id="WP_131991578.1">
    <property type="nucleotide sequence ID" value="NZ_SMGK01000001.1"/>
</dbReference>
<dbReference type="PANTHER" id="PTHR42852">
    <property type="entry name" value="THIOL:DISULFIDE INTERCHANGE PROTEIN DSBE"/>
    <property type="match status" value="1"/>
</dbReference>
<sequence>MKRNRIVIAVMVCALALFMWSSWQIVKQRSVRPPAHVPVLTDSDAAPADGLPALRGRMSPAFTLRDLNGRKTSLSDYRGKAVLINFWATWCAPCGVELPWFVQLRKQYAAQGFEILGIDEDEPEDRKNVPAFSQKVGLNYPVLYSDDAVDKAYNCCDYYPMSIYVGRDGRVVEETGGLGTREEIEANIRKALATPASAPS</sequence>
<dbReference type="EMBL" id="SMGK01000001">
    <property type="protein sequence ID" value="TCK75660.1"/>
    <property type="molecule type" value="Genomic_DNA"/>
</dbReference>
<dbReference type="InterPro" id="IPR036249">
    <property type="entry name" value="Thioredoxin-like_sf"/>
</dbReference>
<dbReference type="InterPro" id="IPR050553">
    <property type="entry name" value="Thioredoxin_ResA/DsbE_sf"/>
</dbReference>
<dbReference type="InterPro" id="IPR017937">
    <property type="entry name" value="Thioredoxin_CS"/>
</dbReference>
<evidence type="ECO:0000259" key="2">
    <source>
        <dbReference type="PROSITE" id="PS51352"/>
    </source>
</evidence>
<evidence type="ECO:0000313" key="4">
    <source>
        <dbReference type="Proteomes" id="UP000295210"/>
    </source>
</evidence>
<gene>
    <name evidence="3" type="ORF">C7378_0649</name>
</gene>
<accession>A0A4R1LDQ1</accession>
<evidence type="ECO:0000256" key="1">
    <source>
        <dbReference type="ARBA" id="ARBA00023284"/>
    </source>
</evidence>
<name>A0A4R1LDQ1_9BACT</name>
<dbReference type="Gene3D" id="3.40.30.10">
    <property type="entry name" value="Glutaredoxin"/>
    <property type="match status" value="1"/>
</dbReference>
<protein>
    <submittedName>
        <fullName evidence="3">AhpC/TSA family protein</fullName>
    </submittedName>
</protein>
<dbReference type="InterPro" id="IPR000866">
    <property type="entry name" value="AhpC/TSA"/>
</dbReference>
<dbReference type="GO" id="GO:0016491">
    <property type="term" value="F:oxidoreductase activity"/>
    <property type="evidence" value="ECO:0007669"/>
    <property type="project" value="InterPro"/>
</dbReference>
<dbReference type="Pfam" id="PF00578">
    <property type="entry name" value="AhpC-TSA"/>
    <property type="match status" value="1"/>
</dbReference>
<dbReference type="InterPro" id="IPR013766">
    <property type="entry name" value="Thioredoxin_domain"/>
</dbReference>
<dbReference type="PROSITE" id="PS51352">
    <property type="entry name" value="THIOREDOXIN_2"/>
    <property type="match status" value="1"/>
</dbReference>
<proteinExistence type="predicted"/>
<organism evidence="3 4">
    <name type="scientific">Acidipila rosea</name>
    <dbReference type="NCBI Taxonomy" id="768535"/>
    <lineage>
        <taxon>Bacteria</taxon>
        <taxon>Pseudomonadati</taxon>
        <taxon>Acidobacteriota</taxon>
        <taxon>Terriglobia</taxon>
        <taxon>Terriglobales</taxon>
        <taxon>Acidobacteriaceae</taxon>
        <taxon>Acidipila</taxon>
    </lineage>
</organism>